<keyword evidence="2" id="KW-1185">Reference proteome</keyword>
<dbReference type="EMBL" id="KI964551">
    <property type="protein sequence ID" value="EUC37462.1"/>
    <property type="molecule type" value="Genomic_DNA"/>
</dbReference>
<dbReference type="KEGG" id="bze:COCCADRAFT_85560"/>
<dbReference type="GeneID" id="19151976"/>
<proteinExistence type="predicted"/>
<organism evidence="1 2">
    <name type="scientific">Cochliobolus carbonum (strain 26-R-13)</name>
    <name type="common">Maize leaf spot fungus</name>
    <name type="synonym">Bipolaris zeicola</name>
    <dbReference type="NCBI Taxonomy" id="930089"/>
    <lineage>
        <taxon>Eukaryota</taxon>
        <taxon>Fungi</taxon>
        <taxon>Dikarya</taxon>
        <taxon>Ascomycota</taxon>
        <taxon>Pezizomycotina</taxon>
        <taxon>Dothideomycetes</taxon>
        <taxon>Pleosporomycetidae</taxon>
        <taxon>Pleosporales</taxon>
        <taxon>Pleosporineae</taxon>
        <taxon>Pleosporaceae</taxon>
        <taxon>Bipolaris</taxon>
    </lineage>
</organism>
<sequence length="80" mass="9657">MAFLTTTYKTRYGASTSYPAHTYSTTHLFPPTHEIHQRHLYYWIPPCLPSTPIHYESAERSFFFFFFFFNKLSFLYLKSK</sequence>
<evidence type="ECO:0000313" key="2">
    <source>
        <dbReference type="Proteomes" id="UP000053841"/>
    </source>
</evidence>
<dbReference type="HOGENOM" id="CLU_2589394_0_0_1"/>
<dbReference type="AlphaFoldDB" id="W6YD40"/>
<protein>
    <submittedName>
        <fullName evidence="1">Uncharacterized protein</fullName>
    </submittedName>
</protein>
<accession>W6YD40</accession>
<dbReference type="RefSeq" id="XP_007708311.1">
    <property type="nucleotide sequence ID" value="XM_007710121.1"/>
</dbReference>
<dbReference type="Proteomes" id="UP000053841">
    <property type="component" value="Unassembled WGS sequence"/>
</dbReference>
<gene>
    <name evidence="1" type="ORF">COCCADRAFT_85560</name>
</gene>
<name>W6YD40_COCC2</name>
<evidence type="ECO:0000313" key="1">
    <source>
        <dbReference type="EMBL" id="EUC37462.1"/>
    </source>
</evidence>
<reference evidence="1 2" key="1">
    <citation type="journal article" date="2013" name="PLoS Genet.">
        <title>Comparative genome structure, secondary metabolite, and effector coding capacity across Cochliobolus pathogens.</title>
        <authorList>
            <person name="Condon B.J."/>
            <person name="Leng Y."/>
            <person name="Wu D."/>
            <person name="Bushley K.E."/>
            <person name="Ohm R.A."/>
            <person name="Otillar R."/>
            <person name="Martin J."/>
            <person name="Schackwitz W."/>
            <person name="Grimwood J."/>
            <person name="MohdZainudin N."/>
            <person name="Xue C."/>
            <person name="Wang R."/>
            <person name="Manning V.A."/>
            <person name="Dhillon B."/>
            <person name="Tu Z.J."/>
            <person name="Steffenson B.J."/>
            <person name="Salamov A."/>
            <person name="Sun H."/>
            <person name="Lowry S."/>
            <person name="LaButti K."/>
            <person name="Han J."/>
            <person name="Copeland A."/>
            <person name="Lindquist E."/>
            <person name="Barry K."/>
            <person name="Schmutz J."/>
            <person name="Baker S.E."/>
            <person name="Ciuffetti L.M."/>
            <person name="Grigoriev I.V."/>
            <person name="Zhong S."/>
            <person name="Turgeon B.G."/>
        </authorList>
    </citation>
    <scope>NUCLEOTIDE SEQUENCE [LARGE SCALE GENOMIC DNA]</scope>
    <source>
        <strain evidence="1 2">26-R-13</strain>
    </source>
</reference>